<feature type="region of interest" description="Disordered" evidence="1">
    <location>
        <begin position="1"/>
        <end position="28"/>
    </location>
</feature>
<keyword evidence="2" id="KW-0472">Membrane</keyword>
<dbReference type="EMBL" id="QNUK01000040">
    <property type="protein sequence ID" value="KAF5905771.1"/>
    <property type="molecule type" value="Genomic_DNA"/>
</dbReference>
<name>A0A8J4TXE4_CLAMG</name>
<comment type="caution">
    <text evidence="3">The sequence shown here is derived from an EMBL/GenBank/DDBJ whole genome shotgun (WGS) entry which is preliminary data.</text>
</comment>
<dbReference type="Proteomes" id="UP000727407">
    <property type="component" value="Unassembled WGS sequence"/>
</dbReference>
<proteinExistence type="predicted"/>
<dbReference type="AlphaFoldDB" id="A0A8J4TXE4"/>
<sequence>MAEHRATSDCKHKASPNSSGSLSGNGRANTPAACAGGGLSGGLTQPAGWQSLLSFTILFLAWLAGFSSRLFAVIRFESIIHEFDP</sequence>
<protein>
    <submittedName>
        <fullName evidence="3">Dolichyl-diphosphooligosaccharide--protein glycosyltransferase subunit STT3B</fullName>
    </submittedName>
</protein>
<keyword evidence="4" id="KW-1185">Reference proteome</keyword>
<evidence type="ECO:0000256" key="2">
    <source>
        <dbReference type="SAM" id="Phobius"/>
    </source>
</evidence>
<feature type="compositionally biased region" description="Basic and acidic residues" evidence="1">
    <location>
        <begin position="1"/>
        <end position="12"/>
    </location>
</feature>
<reference evidence="3" key="1">
    <citation type="submission" date="2020-07" db="EMBL/GenBank/DDBJ databases">
        <title>Clarias magur genome sequencing, assembly and annotation.</title>
        <authorList>
            <person name="Kushwaha B."/>
            <person name="Kumar R."/>
            <person name="Das P."/>
            <person name="Joshi C.G."/>
            <person name="Kumar D."/>
            <person name="Nagpure N.S."/>
            <person name="Pandey M."/>
            <person name="Agarwal S."/>
            <person name="Srivastava S."/>
            <person name="Singh M."/>
            <person name="Sahoo L."/>
            <person name="Jayasankar P."/>
            <person name="Meher P.K."/>
            <person name="Koringa P.G."/>
            <person name="Iquebal M.A."/>
            <person name="Das S.P."/>
            <person name="Bit A."/>
            <person name="Patnaik S."/>
            <person name="Patel N."/>
            <person name="Shah T.M."/>
            <person name="Hinsu A."/>
            <person name="Jena J.K."/>
        </authorList>
    </citation>
    <scope>NUCLEOTIDE SEQUENCE</scope>
    <source>
        <strain evidence="3">CIFAMagur01</strain>
        <tissue evidence="3">Testis</tissue>
    </source>
</reference>
<feature type="transmembrane region" description="Helical" evidence="2">
    <location>
        <begin position="47"/>
        <end position="66"/>
    </location>
</feature>
<evidence type="ECO:0000313" key="3">
    <source>
        <dbReference type="EMBL" id="KAF5905771.1"/>
    </source>
</evidence>
<feature type="non-terminal residue" evidence="3">
    <location>
        <position position="85"/>
    </location>
</feature>
<dbReference type="OrthoDB" id="10261066at2759"/>
<feature type="compositionally biased region" description="Low complexity" evidence="1">
    <location>
        <begin position="15"/>
        <end position="28"/>
    </location>
</feature>
<evidence type="ECO:0000256" key="1">
    <source>
        <dbReference type="SAM" id="MobiDB-lite"/>
    </source>
</evidence>
<keyword evidence="2" id="KW-1133">Transmembrane helix</keyword>
<keyword evidence="2" id="KW-0812">Transmembrane</keyword>
<gene>
    <name evidence="3" type="primary">stt3b</name>
    <name evidence="3" type="ORF">DAT39_004476</name>
</gene>
<evidence type="ECO:0000313" key="4">
    <source>
        <dbReference type="Proteomes" id="UP000727407"/>
    </source>
</evidence>
<organism evidence="3 4">
    <name type="scientific">Clarias magur</name>
    <name type="common">Asian catfish</name>
    <name type="synonym">Macropteronotus magur</name>
    <dbReference type="NCBI Taxonomy" id="1594786"/>
    <lineage>
        <taxon>Eukaryota</taxon>
        <taxon>Metazoa</taxon>
        <taxon>Chordata</taxon>
        <taxon>Craniata</taxon>
        <taxon>Vertebrata</taxon>
        <taxon>Euteleostomi</taxon>
        <taxon>Actinopterygii</taxon>
        <taxon>Neopterygii</taxon>
        <taxon>Teleostei</taxon>
        <taxon>Ostariophysi</taxon>
        <taxon>Siluriformes</taxon>
        <taxon>Clariidae</taxon>
        <taxon>Clarias</taxon>
    </lineage>
</organism>
<accession>A0A8J4TXE4</accession>